<feature type="chain" id="PRO_5031183513" evidence="1">
    <location>
        <begin position="26"/>
        <end position="116"/>
    </location>
</feature>
<sequence>MKVQTSVFAALLSLTVLGTALVAKADTVKARCDVYPKGEDKASSSGLCTFSQRQGVVGIQLQDGKRYDLRPKGAKPGNYVDQDGDAAYRQAGLDGKGQIYRLTDESIYVYWDTAPY</sequence>
<organism evidence="2 3">
    <name type="scientific">Planktothrix serta PCC 8927</name>
    <dbReference type="NCBI Taxonomy" id="671068"/>
    <lineage>
        <taxon>Bacteria</taxon>
        <taxon>Bacillati</taxon>
        <taxon>Cyanobacteriota</taxon>
        <taxon>Cyanophyceae</taxon>
        <taxon>Oscillatoriophycideae</taxon>
        <taxon>Oscillatoriales</taxon>
        <taxon>Microcoleaceae</taxon>
        <taxon>Planktothrix</taxon>
    </lineage>
</organism>
<evidence type="ECO:0000313" key="2">
    <source>
        <dbReference type="EMBL" id="VXD14827.1"/>
    </source>
</evidence>
<proteinExistence type="predicted"/>
<dbReference type="AlphaFoldDB" id="A0A7Z9BKQ3"/>
<protein>
    <submittedName>
        <fullName evidence="2">Uncharacterized protein</fullName>
    </submittedName>
</protein>
<feature type="signal peptide" evidence="1">
    <location>
        <begin position="1"/>
        <end position="25"/>
    </location>
</feature>
<accession>A0A7Z9BKQ3</accession>
<keyword evidence="3" id="KW-1185">Reference proteome</keyword>
<keyword evidence="1" id="KW-0732">Signal</keyword>
<reference evidence="2" key="1">
    <citation type="submission" date="2019-10" db="EMBL/GenBank/DDBJ databases">
        <authorList>
            <consortium name="Genoscope - CEA"/>
            <person name="William W."/>
        </authorList>
    </citation>
    <scope>NUCLEOTIDE SEQUENCE [LARGE SCALE GENOMIC DNA]</scope>
    <source>
        <strain evidence="2">BBR_PRJEB10992</strain>
    </source>
</reference>
<name>A0A7Z9BKQ3_9CYAN</name>
<dbReference type="OrthoDB" id="5815858at2"/>
<evidence type="ECO:0000256" key="1">
    <source>
        <dbReference type="SAM" id="SignalP"/>
    </source>
</evidence>
<evidence type="ECO:0000313" key="3">
    <source>
        <dbReference type="Proteomes" id="UP000184550"/>
    </source>
</evidence>
<dbReference type="Proteomes" id="UP000184550">
    <property type="component" value="Unassembled WGS sequence"/>
</dbReference>
<gene>
    <name evidence="2" type="ORF">PL8927_320005</name>
</gene>
<dbReference type="EMBL" id="CZCU02000105">
    <property type="protein sequence ID" value="VXD14827.1"/>
    <property type="molecule type" value="Genomic_DNA"/>
</dbReference>
<comment type="caution">
    <text evidence="2">The sequence shown here is derived from an EMBL/GenBank/DDBJ whole genome shotgun (WGS) entry which is preliminary data.</text>
</comment>
<dbReference type="RefSeq" id="WP_083618950.1">
    <property type="nucleotide sequence ID" value="NZ_LR734849.1"/>
</dbReference>